<proteinExistence type="predicted"/>
<dbReference type="EMBL" id="LSMT01000248">
    <property type="protein sequence ID" value="PFX22186.1"/>
    <property type="molecule type" value="Genomic_DNA"/>
</dbReference>
<sequence length="81" mass="8743">MEGRQSIFFQKRETPHVEKSVGKTVLGNCELVIQKAANIAVIDSKCPSSKFCAADLHGIIEIPRTKGDSLLCSVLVCVNAV</sequence>
<reference evidence="2" key="1">
    <citation type="journal article" date="2017" name="bioRxiv">
        <title>Comparative analysis of the genomes of Stylophora pistillata and Acropora digitifera provides evidence for extensive differences between species of corals.</title>
        <authorList>
            <person name="Voolstra C.R."/>
            <person name="Li Y."/>
            <person name="Liew Y.J."/>
            <person name="Baumgarten S."/>
            <person name="Zoccola D."/>
            <person name="Flot J.-F."/>
            <person name="Tambutte S."/>
            <person name="Allemand D."/>
            <person name="Aranda M."/>
        </authorList>
    </citation>
    <scope>NUCLEOTIDE SEQUENCE [LARGE SCALE GENOMIC DNA]</scope>
</reference>
<accession>A0A2B4RYE6</accession>
<gene>
    <name evidence="1" type="ORF">AWC38_SpisGene13303</name>
</gene>
<organism evidence="1 2">
    <name type="scientific">Stylophora pistillata</name>
    <name type="common">Smooth cauliflower coral</name>
    <dbReference type="NCBI Taxonomy" id="50429"/>
    <lineage>
        <taxon>Eukaryota</taxon>
        <taxon>Metazoa</taxon>
        <taxon>Cnidaria</taxon>
        <taxon>Anthozoa</taxon>
        <taxon>Hexacorallia</taxon>
        <taxon>Scleractinia</taxon>
        <taxon>Astrocoeniina</taxon>
        <taxon>Pocilloporidae</taxon>
        <taxon>Stylophora</taxon>
    </lineage>
</organism>
<keyword evidence="2" id="KW-1185">Reference proteome</keyword>
<evidence type="ECO:0000313" key="2">
    <source>
        <dbReference type="Proteomes" id="UP000225706"/>
    </source>
</evidence>
<comment type="caution">
    <text evidence="1">The sequence shown here is derived from an EMBL/GenBank/DDBJ whole genome shotgun (WGS) entry which is preliminary data.</text>
</comment>
<dbReference type="AlphaFoldDB" id="A0A2B4RYE6"/>
<evidence type="ECO:0000313" key="1">
    <source>
        <dbReference type="EMBL" id="PFX22186.1"/>
    </source>
</evidence>
<name>A0A2B4RYE6_STYPI</name>
<dbReference type="Proteomes" id="UP000225706">
    <property type="component" value="Unassembled WGS sequence"/>
</dbReference>
<protein>
    <submittedName>
        <fullName evidence="1">Uncharacterized protein</fullName>
    </submittedName>
</protein>